<dbReference type="Proteomes" id="UP000516028">
    <property type="component" value="Chromosome"/>
</dbReference>
<dbReference type="AlphaFoldDB" id="A0A7H0GH56"/>
<name>A0A7H0GH56_9BURK</name>
<accession>A0A7H0GH56</accession>
<gene>
    <name evidence="2" type="ORF">H9K75_15550</name>
</gene>
<dbReference type="PANTHER" id="PTHR42870:SF1">
    <property type="entry name" value="NON-SPECIFIC LIPID-TRANSFER PROTEIN-LIKE 2"/>
    <property type="match status" value="1"/>
</dbReference>
<evidence type="ECO:0000259" key="1">
    <source>
        <dbReference type="Pfam" id="PF00109"/>
    </source>
</evidence>
<feature type="domain" description="Beta-ketoacyl synthase-like N-terminal" evidence="1">
    <location>
        <begin position="29"/>
        <end position="80"/>
    </location>
</feature>
<dbReference type="KEGG" id="daer:H9K75_15550"/>
<evidence type="ECO:0000313" key="3">
    <source>
        <dbReference type="Proteomes" id="UP000516028"/>
    </source>
</evidence>
<dbReference type="PANTHER" id="PTHR42870">
    <property type="entry name" value="ACETYL-COA C-ACETYLTRANSFERASE"/>
    <property type="match status" value="1"/>
</dbReference>
<dbReference type="InterPro" id="IPR016039">
    <property type="entry name" value="Thiolase-like"/>
</dbReference>
<sequence length="204" mass="21881">MNDAGLTYADIDYVVVGTAHPLSPRGIYVAKELGLTGVPVEHVTNASATALAAIHSARQAVLSGDAKRVLVIGMDSPARAVPVEEIIVSEGNFPPVVSFALWAKRRMHERGTTREQLAKIAAKNWNYARSNPYAARQAPEEVTIDRVLGSRMVADPFTSMMCTPWAKVLRPPCCAATMHGRRGTRIHAFGSHPALTAATAGRAN</sequence>
<proteinExistence type="predicted"/>
<dbReference type="Gene3D" id="3.40.47.10">
    <property type="match status" value="1"/>
</dbReference>
<dbReference type="GO" id="GO:0016746">
    <property type="term" value="F:acyltransferase activity"/>
    <property type="evidence" value="ECO:0007669"/>
    <property type="project" value="InterPro"/>
</dbReference>
<protein>
    <recommendedName>
        <fullName evidence="1">Beta-ketoacyl synthase-like N-terminal domain-containing protein</fullName>
    </recommendedName>
</protein>
<reference evidence="2 3" key="1">
    <citation type="submission" date="2020-08" db="EMBL/GenBank/DDBJ databases">
        <title>Genome sequence of Diaphorobacter aerolatus KACC 16536T.</title>
        <authorList>
            <person name="Hyun D.-W."/>
            <person name="Bae J.-W."/>
        </authorList>
    </citation>
    <scope>NUCLEOTIDE SEQUENCE [LARGE SCALE GENOMIC DNA]</scope>
    <source>
        <strain evidence="2 3">KACC 16536</strain>
    </source>
</reference>
<dbReference type="EMBL" id="CP060783">
    <property type="protein sequence ID" value="QNP47622.1"/>
    <property type="molecule type" value="Genomic_DNA"/>
</dbReference>
<organism evidence="2 3">
    <name type="scientific">Diaphorobacter aerolatus</name>
    <dbReference type="NCBI Taxonomy" id="1288495"/>
    <lineage>
        <taxon>Bacteria</taxon>
        <taxon>Pseudomonadati</taxon>
        <taxon>Pseudomonadota</taxon>
        <taxon>Betaproteobacteria</taxon>
        <taxon>Burkholderiales</taxon>
        <taxon>Comamonadaceae</taxon>
        <taxon>Diaphorobacter</taxon>
    </lineage>
</organism>
<dbReference type="RefSeq" id="WP_187723302.1">
    <property type="nucleotide sequence ID" value="NZ_CP060783.1"/>
</dbReference>
<keyword evidence="3" id="KW-1185">Reference proteome</keyword>
<evidence type="ECO:0000313" key="2">
    <source>
        <dbReference type="EMBL" id="QNP47622.1"/>
    </source>
</evidence>
<dbReference type="InterPro" id="IPR014030">
    <property type="entry name" value="Ketoacyl_synth_N"/>
</dbReference>
<dbReference type="Pfam" id="PF00109">
    <property type="entry name" value="ketoacyl-synt"/>
    <property type="match status" value="1"/>
</dbReference>
<dbReference type="SUPFAM" id="SSF53901">
    <property type="entry name" value="Thiolase-like"/>
    <property type="match status" value="1"/>
</dbReference>